<reference evidence="4 5" key="1">
    <citation type="submission" date="2023-05" db="EMBL/GenBank/DDBJ databases">
        <title>Flavobacterium sedimenti sp. nov., isolated from the sediment.</title>
        <authorList>
            <person name="Wu N."/>
        </authorList>
    </citation>
    <scope>NUCLEOTIDE SEQUENCE [LARGE SCALE GENOMIC DNA]</scope>
    <source>
        <strain evidence="4 5">YZ-48</strain>
    </source>
</reference>
<dbReference type="EMBL" id="JASGBP010000004">
    <property type="protein sequence ID" value="MDI9257388.1"/>
    <property type="molecule type" value="Genomic_DNA"/>
</dbReference>
<keyword evidence="5" id="KW-1185">Reference proteome</keyword>
<dbReference type="Proteomes" id="UP001230035">
    <property type="component" value="Unassembled WGS sequence"/>
</dbReference>
<dbReference type="NCBIfam" id="TIGR04183">
    <property type="entry name" value="Por_Secre_tail"/>
    <property type="match status" value="1"/>
</dbReference>
<evidence type="ECO:0000256" key="1">
    <source>
        <dbReference type="ARBA" id="ARBA00022729"/>
    </source>
</evidence>
<proteinExistence type="predicted"/>
<dbReference type="InterPro" id="IPR011047">
    <property type="entry name" value="Quinoprotein_ADH-like_sf"/>
</dbReference>
<dbReference type="InterPro" id="IPR026444">
    <property type="entry name" value="Secre_tail"/>
</dbReference>
<feature type="domain" description="Secretion system C-terminal sorting" evidence="3">
    <location>
        <begin position="479"/>
        <end position="550"/>
    </location>
</feature>
<dbReference type="Pfam" id="PF18962">
    <property type="entry name" value="Por_Secre_tail"/>
    <property type="match status" value="1"/>
</dbReference>
<dbReference type="RefSeq" id="WP_283239069.1">
    <property type="nucleotide sequence ID" value="NZ_JASGBP010000004.1"/>
</dbReference>
<dbReference type="PANTHER" id="PTHR42754:SF1">
    <property type="entry name" value="LIPOPROTEIN"/>
    <property type="match status" value="1"/>
</dbReference>
<evidence type="ECO:0000313" key="5">
    <source>
        <dbReference type="Proteomes" id="UP001230035"/>
    </source>
</evidence>
<dbReference type="SUPFAM" id="SSF50998">
    <property type="entry name" value="Quinoprotein alcohol dehydrogenase-like"/>
    <property type="match status" value="1"/>
</dbReference>
<evidence type="ECO:0000313" key="4">
    <source>
        <dbReference type="EMBL" id="MDI9257388.1"/>
    </source>
</evidence>
<evidence type="ECO:0000259" key="3">
    <source>
        <dbReference type="Pfam" id="PF18962"/>
    </source>
</evidence>
<gene>
    <name evidence="4" type="ORF">QHT84_08160</name>
</gene>
<dbReference type="PANTHER" id="PTHR42754">
    <property type="entry name" value="ENDOGLUCANASE"/>
    <property type="match status" value="1"/>
</dbReference>
<evidence type="ECO:0000256" key="2">
    <source>
        <dbReference type="SAM" id="SignalP"/>
    </source>
</evidence>
<organism evidence="4 5">
    <name type="scientific">Flavobacterium sedimenticola</name>
    <dbReference type="NCBI Taxonomy" id="3043286"/>
    <lineage>
        <taxon>Bacteria</taxon>
        <taxon>Pseudomonadati</taxon>
        <taxon>Bacteroidota</taxon>
        <taxon>Flavobacteriia</taxon>
        <taxon>Flavobacteriales</taxon>
        <taxon>Flavobacteriaceae</taxon>
        <taxon>Flavobacterium</taxon>
    </lineage>
</organism>
<sequence length="552" mass="61575">MKKVFLLLVTLTVTQLSFAQSEKNPDWMHHVDITNSDSAVDFWVNPNGESYALTRITNYGGQLDALALVKTNDSGQEVWKRFLYAVNNDWQLFANAVIGDESGNIYVMFNEKTRYTDSNRNRIVIRKYNANGDIIWNQYLSDSVENRTEEAARRVFEYKNGALYVLGSMYGENVWTTQGSDGILYKVQSDSGAIVFRKVYNSQYNSDDMLKDMAVNDAGEVWTIGRSRGYAYTGGVYSHYDSVALKWDANGNLLWERRLNGTGNAEDFGINLTIDTQGNCYTSSQLKRIGINALQVVIEKLSPSGTPVWTAASISSSTGYTAKQPVELLPNGNVVFAATNENGINIVALNGDDGLPVWNTNFNRNNLGAQNRQSDMAIDHNGNIFITGSSRDNTPYGNGIDMTTLKYSMSGEFLWFSYVTHGNYATAGDFGDVTRWNPSNQSLYVLGSVQDANFNTNFVVAKYGETALEVPTVSKSVSLYPNPVKELLHLDLNLNQDCDVVLFDINGRMIKKWELGARDTNYSVDLSDVVRGIYILKVSSDDFTHSQKIIKS</sequence>
<protein>
    <submittedName>
        <fullName evidence="4">T9SS type A sorting domain-containing protein</fullName>
    </submittedName>
</protein>
<keyword evidence="1 2" id="KW-0732">Signal</keyword>
<feature type="chain" id="PRO_5047452742" evidence="2">
    <location>
        <begin position="20"/>
        <end position="552"/>
    </location>
</feature>
<feature type="signal peptide" evidence="2">
    <location>
        <begin position="1"/>
        <end position="19"/>
    </location>
</feature>
<comment type="caution">
    <text evidence="4">The sequence shown here is derived from an EMBL/GenBank/DDBJ whole genome shotgun (WGS) entry which is preliminary data.</text>
</comment>
<accession>A0ABT6XQT6</accession>
<name>A0ABT6XQT6_9FLAO</name>